<reference evidence="5 6" key="1">
    <citation type="journal article" date="2019" name="Sci. Rep.">
        <title>Comparative genomics of chytrid fungi reveal insights into the obligate biotrophic and pathogenic lifestyle of Synchytrium endobioticum.</title>
        <authorList>
            <person name="van de Vossenberg B.T.L.H."/>
            <person name="Warris S."/>
            <person name="Nguyen H.D.T."/>
            <person name="van Gent-Pelzer M.P.E."/>
            <person name="Joly D.L."/>
            <person name="van de Geest H.C."/>
            <person name="Bonants P.J.M."/>
            <person name="Smith D.S."/>
            <person name="Levesque C.A."/>
            <person name="van der Lee T.A.J."/>
        </authorList>
    </citation>
    <scope>NUCLEOTIDE SEQUENCE [LARGE SCALE GENOMIC DNA]</scope>
    <source>
        <strain evidence="5 6">CBS 675.73</strain>
    </source>
</reference>
<dbReference type="AlphaFoldDB" id="A0A507FFA6"/>
<keyword evidence="2" id="KW-0539">Nucleus</keyword>
<dbReference type="EMBL" id="QEAP01000098">
    <property type="protein sequence ID" value="TPX75031.1"/>
    <property type="molecule type" value="Genomic_DNA"/>
</dbReference>
<evidence type="ECO:0000313" key="5">
    <source>
        <dbReference type="EMBL" id="TPX75031.1"/>
    </source>
</evidence>
<dbReference type="GO" id="GO:0001046">
    <property type="term" value="F:core promoter sequence-specific DNA binding"/>
    <property type="evidence" value="ECO:0007669"/>
    <property type="project" value="TreeGrafter"/>
</dbReference>
<keyword evidence="6" id="KW-1185">Reference proteome</keyword>
<evidence type="ECO:0000256" key="1">
    <source>
        <dbReference type="ARBA" id="ARBA00004123"/>
    </source>
</evidence>
<feature type="domain" description="Transcription factor CBF/NF-Y/archaeal histone" evidence="4">
    <location>
        <begin position="10"/>
        <end position="73"/>
    </location>
</feature>
<dbReference type="GO" id="GO:0016251">
    <property type="term" value="F:RNA polymerase II general transcription initiation factor activity"/>
    <property type="evidence" value="ECO:0007669"/>
    <property type="project" value="TreeGrafter"/>
</dbReference>
<comment type="caution">
    <text evidence="5">The sequence shown here is derived from an EMBL/GenBank/DDBJ whole genome shotgun (WGS) entry which is preliminary data.</text>
</comment>
<evidence type="ECO:0000256" key="2">
    <source>
        <dbReference type="ARBA" id="ARBA00023242"/>
    </source>
</evidence>
<dbReference type="OrthoDB" id="653904at2759"/>
<dbReference type="InterPro" id="IPR009072">
    <property type="entry name" value="Histone-fold"/>
</dbReference>
<dbReference type="PANTHER" id="PTHR10252:SF5">
    <property type="entry name" value="DR1-ASSOCIATED COREPRESSOR"/>
    <property type="match status" value="1"/>
</dbReference>
<dbReference type="STRING" id="246404.A0A507FFA6"/>
<sequence length="166" mass="18053">MGRKGRDTCRFPAARIKKIMRSDEDVGKITQATPILVSCALELFLKSLVGECVKEARLRSGKKLSPSHLKAAIANNEKFDFLKDLVANVPDPTDNDDDADGDSKKKKRKRAAPTPGGQKKKSAAAAAEADDEIGEEPEAEAGEEGRAKVVERKHSIQSLLLNDEEN</sequence>
<feature type="region of interest" description="Disordered" evidence="3">
    <location>
        <begin position="87"/>
        <end position="150"/>
    </location>
</feature>
<protein>
    <recommendedName>
        <fullName evidence="4">Transcription factor CBF/NF-Y/archaeal histone domain-containing protein</fullName>
    </recommendedName>
</protein>
<dbReference type="Proteomes" id="UP000320333">
    <property type="component" value="Unassembled WGS sequence"/>
</dbReference>
<feature type="compositionally biased region" description="Acidic residues" evidence="3">
    <location>
        <begin position="128"/>
        <end position="142"/>
    </location>
</feature>
<dbReference type="Pfam" id="PF00808">
    <property type="entry name" value="CBFD_NFYB_HMF"/>
    <property type="match status" value="1"/>
</dbReference>
<proteinExistence type="predicted"/>
<dbReference type="GO" id="GO:0046982">
    <property type="term" value="F:protein heterodimerization activity"/>
    <property type="evidence" value="ECO:0007669"/>
    <property type="project" value="InterPro"/>
</dbReference>
<name>A0A507FFA6_9FUNG</name>
<dbReference type="PANTHER" id="PTHR10252">
    <property type="entry name" value="HISTONE-LIKE TRANSCRIPTION FACTOR CCAAT-RELATED"/>
    <property type="match status" value="1"/>
</dbReference>
<dbReference type="Gene3D" id="1.10.20.10">
    <property type="entry name" value="Histone, subunit A"/>
    <property type="match status" value="1"/>
</dbReference>
<gene>
    <name evidence="5" type="ORF">CcCBS67573_g03686</name>
</gene>
<organism evidence="5 6">
    <name type="scientific">Chytriomyces confervae</name>
    <dbReference type="NCBI Taxonomy" id="246404"/>
    <lineage>
        <taxon>Eukaryota</taxon>
        <taxon>Fungi</taxon>
        <taxon>Fungi incertae sedis</taxon>
        <taxon>Chytridiomycota</taxon>
        <taxon>Chytridiomycota incertae sedis</taxon>
        <taxon>Chytridiomycetes</taxon>
        <taxon>Chytridiales</taxon>
        <taxon>Chytriomycetaceae</taxon>
        <taxon>Chytriomyces</taxon>
    </lineage>
</organism>
<dbReference type="InterPro" id="IPR050568">
    <property type="entry name" value="Transcr_DNA_Rep_Reg"/>
</dbReference>
<comment type="subcellular location">
    <subcellularLocation>
        <location evidence="1">Nucleus</location>
    </subcellularLocation>
</comment>
<dbReference type="GO" id="GO:0017054">
    <property type="term" value="C:negative cofactor 2 complex"/>
    <property type="evidence" value="ECO:0007669"/>
    <property type="project" value="TreeGrafter"/>
</dbReference>
<evidence type="ECO:0000313" key="6">
    <source>
        <dbReference type="Proteomes" id="UP000320333"/>
    </source>
</evidence>
<dbReference type="InterPro" id="IPR003958">
    <property type="entry name" value="CBFA_NFYB_domain"/>
</dbReference>
<accession>A0A507FFA6</accession>
<dbReference type="SUPFAM" id="SSF47113">
    <property type="entry name" value="Histone-fold"/>
    <property type="match status" value="1"/>
</dbReference>
<dbReference type="CDD" id="cd22906">
    <property type="entry name" value="HFD_DRAP1"/>
    <property type="match status" value="1"/>
</dbReference>
<evidence type="ECO:0000259" key="4">
    <source>
        <dbReference type="Pfam" id="PF00808"/>
    </source>
</evidence>
<evidence type="ECO:0000256" key="3">
    <source>
        <dbReference type="SAM" id="MobiDB-lite"/>
    </source>
</evidence>